<feature type="signal peptide" evidence="1">
    <location>
        <begin position="1"/>
        <end position="18"/>
    </location>
</feature>
<gene>
    <name evidence="2" type="ORF">LshimejAT787_1102540</name>
</gene>
<reference evidence="2" key="1">
    <citation type="submission" date="2022-07" db="EMBL/GenBank/DDBJ databases">
        <title>The genome of Lyophyllum shimeji provides insight into the initial evolution of ectomycorrhizal fungal genome.</title>
        <authorList>
            <person name="Kobayashi Y."/>
            <person name="Shibata T."/>
            <person name="Hirakawa H."/>
            <person name="Shigenobu S."/>
            <person name="Nishiyama T."/>
            <person name="Yamada A."/>
            <person name="Hasebe M."/>
            <person name="Kawaguchi M."/>
        </authorList>
    </citation>
    <scope>NUCLEOTIDE SEQUENCE</scope>
    <source>
        <strain evidence="2">AT787</strain>
    </source>
</reference>
<accession>A0A9P3PVF7</accession>
<sequence>MRIILFIILATLPAIALGCEGECIVGITKAFTSKYASLIDTVFEEITQEVVTKLFPDRRYSSPPTYLMKPIISAYQQNAYTTLENDIFPSYFHGKCQRPDPDNPDEPPVNPPGCPNPDCPVVCGTPGSLVHFYSTLRFIVYSSTRRQLQAVAHPGTKPYRAVERKILSEAGYRGRRGNLSANLGGTRMPRQRRYEQYANSEFSKIMRRLPAILEEICGGNPTDSSDGLPKCSWENEMKEFILKYP</sequence>
<name>A0A9P3PVF7_LYOSH</name>
<feature type="chain" id="PRO_5040239283" evidence="1">
    <location>
        <begin position="19"/>
        <end position="245"/>
    </location>
</feature>
<comment type="caution">
    <text evidence="2">The sequence shown here is derived from an EMBL/GenBank/DDBJ whole genome shotgun (WGS) entry which is preliminary data.</text>
</comment>
<dbReference type="PROSITE" id="PS51257">
    <property type="entry name" value="PROKAR_LIPOPROTEIN"/>
    <property type="match status" value="1"/>
</dbReference>
<keyword evidence="3" id="KW-1185">Reference proteome</keyword>
<evidence type="ECO:0000313" key="3">
    <source>
        <dbReference type="Proteomes" id="UP001063166"/>
    </source>
</evidence>
<dbReference type="Proteomes" id="UP001063166">
    <property type="component" value="Unassembled WGS sequence"/>
</dbReference>
<dbReference type="OrthoDB" id="3255642at2759"/>
<protein>
    <submittedName>
        <fullName evidence="2">Uncharacterized protein</fullName>
    </submittedName>
</protein>
<dbReference type="EMBL" id="BRPK01000011">
    <property type="protein sequence ID" value="GLB42239.1"/>
    <property type="molecule type" value="Genomic_DNA"/>
</dbReference>
<keyword evidence="1" id="KW-0732">Signal</keyword>
<organism evidence="2 3">
    <name type="scientific">Lyophyllum shimeji</name>
    <name type="common">Hon-shimeji</name>
    <name type="synonym">Tricholoma shimeji</name>
    <dbReference type="NCBI Taxonomy" id="47721"/>
    <lineage>
        <taxon>Eukaryota</taxon>
        <taxon>Fungi</taxon>
        <taxon>Dikarya</taxon>
        <taxon>Basidiomycota</taxon>
        <taxon>Agaricomycotina</taxon>
        <taxon>Agaricomycetes</taxon>
        <taxon>Agaricomycetidae</taxon>
        <taxon>Agaricales</taxon>
        <taxon>Tricholomatineae</taxon>
        <taxon>Lyophyllaceae</taxon>
        <taxon>Lyophyllum</taxon>
    </lineage>
</organism>
<evidence type="ECO:0000256" key="1">
    <source>
        <dbReference type="SAM" id="SignalP"/>
    </source>
</evidence>
<proteinExistence type="predicted"/>
<evidence type="ECO:0000313" key="2">
    <source>
        <dbReference type="EMBL" id="GLB42239.1"/>
    </source>
</evidence>
<dbReference type="AlphaFoldDB" id="A0A9P3PVF7"/>